<reference evidence="1 2" key="1">
    <citation type="submission" date="2024-01" db="EMBL/GenBank/DDBJ databases">
        <title>A draft genome for a cacao thread blight-causing isolate of Paramarasmius palmivorus.</title>
        <authorList>
            <person name="Baruah I.K."/>
            <person name="Bukari Y."/>
            <person name="Amoako-Attah I."/>
            <person name="Meinhardt L.W."/>
            <person name="Bailey B.A."/>
            <person name="Cohen S.P."/>
        </authorList>
    </citation>
    <scope>NUCLEOTIDE SEQUENCE [LARGE SCALE GENOMIC DNA]</scope>
    <source>
        <strain evidence="1 2">GH-12</strain>
    </source>
</reference>
<comment type="caution">
    <text evidence="1">The sequence shown here is derived from an EMBL/GenBank/DDBJ whole genome shotgun (WGS) entry which is preliminary data.</text>
</comment>
<protein>
    <submittedName>
        <fullName evidence="1">Uncharacterized protein</fullName>
    </submittedName>
</protein>
<dbReference type="EMBL" id="JAYKXP010000041">
    <property type="protein sequence ID" value="KAK7038966.1"/>
    <property type="molecule type" value="Genomic_DNA"/>
</dbReference>
<proteinExistence type="predicted"/>
<name>A0AAW0CM91_9AGAR</name>
<accession>A0AAW0CM91</accession>
<sequence>MPLSLSNELSLHINGTKTYLDGCMETLRSMRLHMGTLDVEIVTQNPHAIVRVHQQLLQQHSAYFGFLFAILPPTNDRYVIDAIDLLYDVDDIEAAVAKIVEPCQAEDTEQAIKAIGQAFNVLDIAQHWQLFSITTTMETMMVTKKIFRWDTVLTG</sequence>
<gene>
    <name evidence="1" type="ORF">VNI00_010358</name>
</gene>
<dbReference type="Proteomes" id="UP001383192">
    <property type="component" value="Unassembled WGS sequence"/>
</dbReference>
<organism evidence="1 2">
    <name type="scientific">Paramarasmius palmivorus</name>
    <dbReference type="NCBI Taxonomy" id="297713"/>
    <lineage>
        <taxon>Eukaryota</taxon>
        <taxon>Fungi</taxon>
        <taxon>Dikarya</taxon>
        <taxon>Basidiomycota</taxon>
        <taxon>Agaricomycotina</taxon>
        <taxon>Agaricomycetes</taxon>
        <taxon>Agaricomycetidae</taxon>
        <taxon>Agaricales</taxon>
        <taxon>Marasmiineae</taxon>
        <taxon>Marasmiaceae</taxon>
        <taxon>Paramarasmius</taxon>
    </lineage>
</organism>
<dbReference type="AlphaFoldDB" id="A0AAW0CM91"/>
<evidence type="ECO:0000313" key="1">
    <source>
        <dbReference type="EMBL" id="KAK7038966.1"/>
    </source>
</evidence>
<keyword evidence="2" id="KW-1185">Reference proteome</keyword>
<evidence type="ECO:0000313" key="2">
    <source>
        <dbReference type="Proteomes" id="UP001383192"/>
    </source>
</evidence>